<keyword evidence="4" id="KW-1185">Reference proteome</keyword>
<dbReference type="InterPro" id="IPR028366">
    <property type="entry name" value="PhoU"/>
</dbReference>
<comment type="function">
    <text evidence="1">Plays a role in the regulation of phosphate uptake.</text>
</comment>
<reference evidence="3 4" key="1">
    <citation type="submission" date="2023-07" db="EMBL/GenBank/DDBJ databases">
        <title>Sorghum-associated microbial communities from plants grown in Nebraska, USA.</title>
        <authorList>
            <person name="Schachtman D."/>
        </authorList>
    </citation>
    <scope>NUCLEOTIDE SEQUENCE [LARGE SCALE GENOMIC DNA]</scope>
    <source>
        <strain evidence="3 4">CC482</strain>
    </source>
</reference>
<dbReference type="SUPFAM" id="SSF109755">
    <property type="entry name" value="PhoU-like"/>
    <property type="match status" value="1"/>
</dbReference>
<dbReference type="Pfam" id="PF01895">
    <property type="entry name" value="PhoU"/>
    <property type="match status" value="2"/>
</dbReference>
<sequence length="220" mass="24990">MMTKRKEFDQGLEQLHNLLVEMGGFVEEALVEAMEALKVIDIDRAKIVIKKDPLLNQMEEKITEIGSRLIATQQPVAKDLRRILSAFKIASDLERMGDLAVDVAKVVLRLEGQELIKPLIDLPRMAEIVQMMTYESIQSFVQENVDLAYKMAKDDDQVDALYGQITRELFSLMMENPRNIAQASLLSFVGRYMERFGDHATNIGESVVYLVTGNRPDLNQ</sequence>
<protein>
    <recommendedName>
        <fullName evidence="1">Phosphate-specific transport system accessory protein PhoU</fullName>
    </recommendedName>
</protein>
<accession>A0ABT9U752</accession>
<evidence type="ECO:0000259" key="2">
    <source>
        <dbReference type="Pfam" id="PF01895"/>
    </source>
</evidence>
<keyword evidence="1" id="KW-0592">Phosphate transport</keyword>
<evidence type="ECO:0000256" key="1">
    <source>
        <dbReference type="PIRNR" id="PIRNR003107"/>
    </source>
</evidence>
<gene>
    <name evidence="3" type="ORF">J2T15_003724</name>
</gene>
<keyword evidence="1" id="KW-0813">Transport</keyword>
<name>A0ABT9U752_PAEHA</name>
<feature type="domain" description="PhoU" evidence="2">
    <location>
        <begin position="19"/>
        <end position="107"/>
    </location>
</feature>
<comment type="subunit">
    <text evidence="1">Homodimer.</text>
</comment>
<organism evidence="3 4">
    <name type="scientific">Paenibacillus harenae</name>
    <dbReference type="NCBI Taxonomy" id="306543"/>
    <lineage>
        <taxon>Bacteria</taxon>
        <taxon>Bacillati</taxon>
        <taxon>Bacillota</taxon>
        <taxon>Bacilli</taxon>
        <taxon>Bacillales</taxon>
        <taxon>Paenibacillaceae</taxon>
        <taxon>Paenibacillus</taxon>
    </lineage>
</organism>
<dbReference type="Proteomes" id="UP001229346">
    <property type="component" value="Unassembled WGS sequence"/>
</dbReference>
<dbReference type="PANTHER" id="PTHR42930:SF3">
    <property type="entry name" value="PHOSPHATE-SPECIFIC TRANSPORT SYSTEM ACCESSORY PROTEIN PHOU"/>
    <property type="match status" value="1"/>
</dbReference>
<keyword evidence="1" id="KW-0963">Cytoplasm</keyword>
<dbReference type="PIRSF" id="PIRSF003107">
    <property type="entry name" value="PhoU"/>
    <property type="match status" value="1"/>
</dbReference>
<dbReference type="NCBIfam" id="TIGR02135">
    <property type="entry name" value="phoU_full"/>
    <property type="match status" value="1"/>
</dbReference>
<comment type="caution">
    <text evidence="3">The sequence shown here is derived from an EMBL/GenBank/DDBJ whole genome shotgun (WGS) entry which is preliminary data.</text>
</comment>
<evidence type="ECO:0000313" key="3">
    <source>
        <dbReference type="EMBL" id="MDQ0114269.1"/>
    </source>
</evidence>
<dbReference type="PANTHER" id="PTHR42930">
    <property type="entry name" value="PHOSPHATE-SPECIFIC TRANSPORT SYSTEM ACCESSORY PROTEIN PHOU"/>
    <property type="match status" value="1"/>
</dbReference>
<dbReference type="EMBL" id="JAUSSU010000007">
    <property type="protein sequence ID" value="MDQ0114269.1"/>
    <property type="molecule type" value="Genomic_DNA"/>
</dbReference>
<dbReference type="InterPro" id="IPR038078">
    <property type="entry name" value="PhoU-like_sf"/>
</dbReference>
<proteinExistence type="inferred from homology"/>
<dbReference type="Gene3D" id="1.20.58.220">
    <property type="entry name" value="Phosphate transport system protein phou homolog 2, domain 2"/>
    <property type="match status" value="1"/>
</dbReference>
<comment type="similarity">
    <text evidence="1">Belongs to the PhoU family.</text>
</comment>
<evidence type="ECO:0000313" key="4">
    <source>
        <dbReference type="Proteomes" id="UP001229346"/>
    </source>
</evidence>
<comment type="subcellular location">
    <subcellularLocation>
        <location evidence="1">Cytoplasm</location>
    </subcellularLocation>
</comment>
<feature type="domain" description="PhoU" evidence="2">
    <location>
        <begin position="122"/>
        <end position="207"/>
    </location>
</feature>
<dbReference type="InterPro" id="IPR026022">
    <property type="entry name" value="PhoU_dom"/>
</dbReference>